<accession>A0A1H9K0U3</accession>
<evidence type="ECO:0000313" key="3">
    <source>
        <dbReference type="Proteomes" id="UP000198749"/>
    </source>
</evidence>
<protein>
    <submittedName>
        <fullName evidence="2">Uncharacterized protein</fullName>
    </submittedName>
</protein>
<keyword evidence="1" id="KW-0472">Membrane</keyword>
<reference evidence="3" key="1">
    <citation type="submission" date="2016-10" db="EMBL/GenBank/DDBJ databases">
        <authorList>
            <person name="Varghese N."/>
            <person name="Submissions S."/>
        </authorList>
    </citation>
    <scope>NUCLEOTIDE SEQUENCE [LARGE SCALE GENOMIC DNA]</scope>
    <source>
        <strain evidence="3">DSM 18887</strain>
    </source>
</reference>
<dbReference type="Proteomes" id="UP000198749">
    <property type="component" value="Unassembled WGS sequence"/>
</dbReference>
<dbReference type="RefSeq" id="WP_175483571.1">
    <property type="nucleotide sequence ID" value="NZ_AP025284.1"/>
</dbReference>
<keyword evidence="1" id="KW-0812">Transmembrane</keyword>
<name>A0A1H9K0U3_9GAMM</name>
<evidence type="ECO:0000313" key="2">
    <source>
        <dbReference type="EMBL" id="SEQ92856.1"/>
    </source>
</evidence>
<proteinExistence type="predicted"/>
<keyword evidence="3" id="KW-1185">Reference proteome</keyword>
<keyword evidence="1" id="KW-1133">Transmembrane helix</keyword>
<sequence>MSEQETTSTRIMRWTLTGLLGLAVIIGLLTFFIDNPDTQSRDAEPVSQESNPFQ</sequence>
<dbReference type="AlphaFoldDB" id="A0A1H9K0U3"/>
<dbReference type="STRING" id="355243.SAMN03080615_03281"/>
<evidence type="ECO:0000256" key="1">
    <source>
        <dbReference type="SAM" id="Phobius"/>
    </source>
</evidence>
<organism evidence="2 3">
    <name type="scientific">Amphritea atlantica</name>
    <dbReference type="NCBI Taxonomy" id="355243"/>
    <lineage>
        <taxon>Bacteria</taxon>
        <taxon>Pseudomonadati</taxon>
        <taxon>Pseudomonadota</taxon>
        <taxon>Gammaproteobacteria</taxon>
        <taxon>Oceanospirillales</taxon>
        <taxon>Oceanospirillaceae</taxon>
        <taxon>Amphritea</taxon>
    </lineage>
</organism>
<feature type="transmembrane region" description="Helical" evidence="1">
    <location>
        <begin position="12"/>
        <end position="33"/>
    </location>
</feature>
<gene>
    <name evidence="2" type="ORF">SAMN03080615_03281</name>
</gene>
<dbReference type="EMBL" id="FOGB01000011">
    <property type="protein sequence ID" value="SEQ92856.1"/>
    <property type="molecule type" value="Genomic_DNA"/>
</dbReference>